<protein>
    <recommendedName>
        <fullName evidence="3">TrwC relaxase domain-containing protein</fullName>
    </recommendedName>
</protein>
<accession>A0A5R9DTK3</accession>
<dbReference type="SUPFAM" id="SSF52540">
    <property type="entry name" value="P-loop containing nucleoside triphosphate hydrolases"/>
    <property type="match status" value="2"/>
</dbReference>
<dbReference type="NCBIfam" id="NF041492">
    <property type="entry name" value="MobF"/>
    <property type="match status" value="1"/>
</dbReference>
<gene>
    <name evidence="4" type="ORF">FEF34_40090</name>
</gene>
<feature type="compositionally biased region" description="Low complexity" evidence="2">
    <location>
        <begin position="1285"/>
        <end position="1296"/>
    </location>
</feature>
<organism evidence="4 5">
    <name type="scientific">Streptomyces marianii</name>
    <dbReference type="NCBI Taxonomy" id="1817406"/>
    <lineage>
        <taxon>Bacteria</taxon>
        <taxon>Bacillati</taxon>
        <taxon>Actinomycetota</taxon>
        <taxon>Actinomycetes</taxon>
        <taxon>Kitasatosporales</taxon>
        <taxon>Streptomycetaceae</taxon>
        <taxon>Streptomyces</taxon>
    </lineage>
</organism>
<dbReference type="CDD" id="cd18809">
    <property type="entry name" value="SF1_C_RecD"/>
    <property type="match status" value="1"/>
</dbReference>
<sequence length="1311" mass="141103">MAWVTGIVDDEQVEYRLTGHSGCYVRGEGESLDGQAGSAAGDQVDYRMDAAEDGTLVWIGEGLAAVGQTPGTVLDEAGKQAARALTNGVHPLTGEQLVRPELRAHPRAKLTGARLVEAIEAAAETAGCEPADLFADKPKQAKKYATLARMVHQKGERHRLQVDSLHRIARAAGLALEDIYDADELAEARAHEGERVSVRIRAYDVVADLPKSDSTLWALLAERHEKDFRDLVHQAKREAFAELERWIGYGLASEDGKLHRIATGGLLGWSVEHQSARPVDDTPGDPHLHVHLVIVNMARCEDGQWRAIANGGMDLHRHAKAFDALFKGRVRALAHERFGVRYARAERTGAWEVAGIPEPLRDHYSRRAAQVDAIAGADASREEKLRASAETRHAKHDTGVIDLRDTWRQRAEDLGYDVDAMVTAAAPGPPGPDGPFAVVGPDGPRTPSPEQIAAAVFDPRGGLTAFDKEFSKAQLLARVADACPYGLNPAHLEGLAERVLAVKGYVKALPPRGSQLMTHTERYTTRDILQAEQTIVEQARARYAADSARLTTDQAAAAISVFEVAAGFELADEQRRVVQRLLTAGHGVDAVIGVAGSGKTSLMEACRIGWDAIGLTYAGASLSAVAAQTLYEGSGIPSRTVAAWLQRIHDGTGLTGVDVLVLDEAAMTDDRSMAVLLTEAARTGTKVIAVGDPQQLQAIGPGGGFAEVHRLVGGETLTVNRRQKDAGERAALEIWRTGAREQALNLLADRGRIHATDGADDARRGILAAWNEARARFGDAYDTLDNLVVLAARNHDAALLNGGAQALRRAAGDLGREHRYALPGGDHLTLAVGDVVRVRTNDYRSRRGAGPDVLNGYRAVITDIDAEHRVQITWRRRNSDGTHRTGQAWLDAGQITAGALSLGYAMTIAASQGLTTDTALVYGHGANAYALYPGITRAKTANHLWLPTAALEDPETRAGLGDPRDEAELLERALAAYTVLLRQDRADAMVSDQLRAAPEPVAPPQPAVEEPAFPVWDDRDARPYGTVPTARLEARLAKALRGAAVAERMADEQAREANSLAAALSERPSAGQRAAAEAAALIAEADRLAALAQQENLTALQAGAAAEKATRIRDQVQQASGRGRIALRLAGTSRAEQQALTSHYGRQAAHDQEQQQRAQRAADTARTKAWQTIRTSPYAEAFRAEGALGETPTDATLIRQRLAAMAARIPVLADQIDTVRSEALDDARRQAIQLRAKAVEHRRQAALLQREQLARQQISDRAPQQHAAEAAARDAALQQERRQAAQRARQQHGQALPPQQTFPGGGVRTGV</sequence>
<name>A0A5R9DTK3_9ACTN</name>
<dbReference type="CDD" id="cd17933">
    <property type="entry name" value="DEXSc_RecD-like"/>
    <property type="match status" value="1"/>
</dbReference>
<keyword evidence="5" id="KW-1185">Reference proteome</keyword>
<dbReference type="Pfam" id="PF08751">
    <property type="entry name" value="TrwC"/>
    <property type="match status" value="1"/>
</dbReference>
<evidence type="ECO:0000313" key="4">
    <source>
        <dbReference type="EMBL" id="TLQ39013.1"/>
    </source>
</evidence>
<evidence type="ECO:0000256" key="1">
    <source>
        <dbReference type="SAM" id="Coils"/>
    </source>
</evidence>
<dbReference type="SUPFAM" id="SSF55464">
    <property type="entry name" value="Origin of replication-binding domain, RBD-like"/>
    <property type="match status" value="1"/>
</dbReference>
<feature type="domain" description="TrwC relaxase" evidence="3">
    <location>
        <begin position="46"/>
        <end position="413"/>
    </location>
</feature>
<feature type="region of interest" description="Disordered" evidence="2">
    <location>
        <begin position="1257"/>
        <end position="1311"/>
    </location>
</feature>
<feature type="region of interest" description="Disordered" evidence="2">
    <location>
        <begin position="1137"/>
        <end position="1163"/>
    </location>
</feature>
<feature type="compositionally biased region" description="Low complexity" evidence="2">
    <location>
        <begin position="1257"/>
        <end position="1278"/>
    </location>
</feature>
<evidence type="ECO:0000256" key="2">
    <source>
        <dbReference type="SAM" id="MobiDB-lite"/>
    </source>
</evidence>
<dbReference type="RefSeq" id="WP_138058378.1">
    <property type="nucleotide sequence ID" value="NZ_VAWE01000003.1"/>
</dbReference>
<evidence type="ECO:0000259" key="3">
    <source>
        <dbReference type="Pfam" id="PF08751"/>
    </source>
</evidence>
<dbReference type="Gene3D" id="2.30.30.940">
    <property type="match status" value="1"/>
</dbReference>
<dbReference type="Gene3D" id="3.40.50.300">
    <property type="entry name" value="P-loop containing nucleotide triphosphate hydrolases"/>
    <property type="match status" value="2"/>
</dbReference>
<dbReference type="Proteomes" id="UP000305921">
    <property type="component" value="Unassembled WGS sequence"/>
</dbReference>
<comment type="caution">
    <text evidence="4">The sequence shown here is derived from an EMBL/GenBank/DDBJ whole genome shotgun (WGS) entry which is preliminary data.</text>
</comment>
<dbReference type="OrthoDB" id="4524286at2"/>
<feature type="coiled-coil region" evidence="1">
    <location>
        <begin position="1224"/>
        <end position="1256"/>
    </location>
</feature>
<keyword evidence="1" id="KW-0175">Coiled coil</keyword>
<dbReference type="EMBL" id="VAWE01000003">
    <property type="protein sequence ID" value="TLQ39013.1"/>
    <property type="molecule type" value="Genomic_DNA"/>
</dbReference>
<dbReference type="Pfam" id="PF13604">
    <property type="entry name" value="AAA_30"/>
    <property type="match status" value="1"/>
</dbReference>
<reference evidence="4 5" key="1">
    <citation type="submission" date="2019-05" db="EMBL/GenBank/DDBJ databases">
        <title>Streptomyces marianii sp. nov., a novel marine actinomycete from southern coast of India.</title>
        <authorList>
            <person name="Iniyan A.M."/>
            <person name="Wink J."/>
            <person name="Ramprasad E."/>
            <person name="Ramana C.V."/>
            <person name="Bunk B."/>
            <person name="Sproer C."/>
            <person name="Joseph F.-J.R.S."/>
            <person name="Vincent S.G.P."/>
        </authorList>
    </citation>
    <scope>NUCLEOTIDE SEQUENCE [LARGE SCALE GENOMIC DNA]</scope>
    <source>
        <strain evidence="4 5">ICN19</strain>
    </source>
</reference>
<evidence type="ECO:0000313" key="5">
    <source>
        <dbReference type="Proteomes" id="UP000305921"/>
    </source>
</evidence>
<dbReference type="InterPro" id="IPR027417">
    <property type="entry name" value="P-loop_NTPase"/>
</dbReference>
<dbReference type="InterPro" id="IPR014862">
    <property type="entry name" value="TrwC"/>
</dbReference>
<proteinExistence type="predicted"/>